<dbReference type="Gene3D" id="3.40.50.150">
    <property type="entry name" value="Vaccinia Virus protein VP39"/>
    <property type="match status" value="1"/>
</dbReference>
<dbReference type="InterPro" id="IPR001525">
    <property type="entry name" value="C5_MeTfrase"/>
</dbReference>
<protein>
    <recommendedName>
        <fullName evidence="5">tRNA (cytosine(38)-C(5))-methyltransferase</fullName>
        <ecNumber evidence="4">2.1.1.204</ecNumber>
    </recommendedName>
    <alternativeName>
        <fullName evidence="6">DNA (cytosine-5)-methyltransferase-like protein 2</fullName>
    </alternativeName>
</protein>
<evidence type="ECO:0000313" key="9">
    <source>
        <dbReference type="Proteomes" id="UP000053660"/>
    </source>
</evidence>
<evidence type="ECO:0000256" key="3">
    <source>
        <dbReference type="ARBA" id="ARBA00022691"/>
    </source>
</evidence>
<dbReference type="Proteomes" id="UP000053660">
    <property type="component" value="Unassembled WGS sequence"/>
</dbReference>
<keyword evidence="2 7" id="KW-0808">Transferase</keyword>
<name>A0A0B1T9N4_OESDE</name>
<comment type="similarity">
    <text evidence="7">Belongs to the class I-like SAM-binding methyltransferase superfamily. C5-methyltransferase family.</text>
</comment>
<keyword evidence="1 7" id="KW-0489">Methyltransferase</keyword>
<dbReference type="PROSITE" id="PS51679">
    <property type="entry name" value="SAM_MT_C5"/>
    <property type="match status" value="1"/>
</dbReference>
<evidence type="ECO:0000256" key="1">
    <source>
        <dbReference type="ARBA" id="ARBA00022603"/>
    </source>
</evidence>
<dbReference type="PANTHER" id="PTHR46098:SF1">
    <property type="entry name" value="TRNA (CYTOSINE(38)-C(5))-METHYLTRANSFERASE"/>
    <property type="match status" value="1"/>
</dbReference>
<evidence type="ECO:0000256" key="4">
    <source>
        <dbReference type="ARBA" id="ARBA00039081"/>
    </source>
</evidence>
<dbReference type="PRINTS" id="PR00105">
    <property type="entry name" value="C5METTRFRASE"/>
</dbReference>
<dbReference type="InterPro" id="IPR031303">
    <property type="entry name" value="C5_meth_CS"/>
</dbReference>
<dbReference type="GO" id="GO:0008168">
    <property type="term" value="F:methyltransferase activity"/>
    <property type="evidence" value="ECO:0007669"/>
    <property type="project" value="UniProtKB-KW"/>
</dbReference>
<comment type="caution">
    <text evidence="7">Lacks conserved residue(s) required for the propagation of feature annotation.</text>
</comment>
<dbReference type="AlphaFoldDB" id="A0A0B1T9N4"/>
<dbReference type="SUPFAM" id="SSF53335">
    <property type="entry name" value="S-adenosyl-L-methionine-dependent methyltransferases"/>
    <property type="match status" value="1"/>
</dbReference>
<evidence type="ECO:0000256" key="2">
    <source>
        <dbReference type="ARBA" id="ARBA00022679"/>
    </source>
</evidence>
<evidence type="ECO:0000256" key="6">
    <source>
        <dbReference type="ARBA" id="ARBA00042810"/>
    </source>
</evidence>
<proteinExistence type="inferred from homology"/>
<dbReference type="InterPro" id="IPR050750">
    <property type="entry name" value="C5-MTase"/>
</dbReference>
<dbReference type="PANTHER" id="PTHR46098">
    <property type="entry name" value="TRNA (CYTOSINE(38)-C(5))-METHYLTRANSFERASE"/>
    <property type="match status" value="1"/>
</dbReference>
<evidence type="ECO:0000256" key="5">
    <source>
        <dbReference type="ARBA" id="ARBA00039681"/>
    </source>
</evidence>
<organism evidence="8 9">
    <name type="scientific">Oesophagostomum dentatum</name>
    <name type="common">Nodular worm</name>
    <dbReference type="NCBI Taxonomy" id="61180"/>
    <lineage>
        <taxon>Eukaryota</taxon>
        <taxon>Metazoa</taxon>
        <taxon>Ecdysozoa</taxon>
        <taxon>Nematoda</taxon>
        <taxon>Chromadorea</taxon>
        <taxon>Rhabditida</taxon>
        <taxon>Rhabditina</taxon>
        <taxon>Rhabditomorpha</taxon>
        <taxon>Strongyloidea</taxon>
        <taxon>Strongylidae</taxon>
        <taxon>Oesophagostomum</taxon>
    </lineage>
</organism>
<dbReference type="Gene3D" id="3.90.120.10">
    <property type="entry name" value="DNA Methylase, subunit A, domain 2"/>
    <property type="match status" value="1"/>
</dbReference>
<dbReference type="EC" id="2.1.1.204" evidence="4"/>
<dbReference type="OrthoDB" id="414133at2759"/>
<dbReference type="InterPro" id="IPR029063">
    <property type="entry name" value="SAM-dependent_MTases_sf"/>
</dbReference>
<dbReference type="EMBL" id="KN550399">
    <property type="protein sequence ID" value="KHJ94263.1"/>
    <property type="molecule type" value="Genomic_DNA"/>
</dbReference>
<reference evidence="8 9" key="1">
    <citation type="submission" date="2014-03" db="EMBL/GenBank/DDBJ databases">
        <title>Draft genome of the hookworm Oesophagostomum dentatum.</title>
        <authorList>
            <person name="Mitreva M."/>
        </authorList>
    </citation>
    <scope>NUCLEOTIDE SEQUENCE [LARGE SCALE GENOMIC DNA]</scope>
    <source>
        <strain evidence="8 9">OD-Hann</strain>
    </source>
</reference>
<accession>A0A0B1T9N4</accession>
<keyword evidence="3 7" id="KW-0949">S-adenosyl-L-methionine</keyword>
<evidence type="ECO:0000256" key="7">
    <source>
        <dbReference type="PROSITE-ProRule" id="PRU01016"/>
    </source>
</evidence>
<dbReference type="Pfam" id="PF00145">
    <property type="entry name" value="DNA_methylase"/>
    <property type="match status" value="1"/>
</dbReference>
<evidence type="ECO:0000313" key="8">
    <source>
        <dbReference type="EMBL" id="KHJ94263.1"/>
    </source>
</evidence>
<dbReference type="GO" id="GO:0032259">
    <property type="term" value="P:methylation"/>
    <property type="evidence" value="ECO:0007669"/>
    <property type="project" value="UniProtKB-KW"/>
</dbReference>
<sequence>MTLMEKLKQMKNRPSYILLENVVGFEESSVHDDIIAILNELGYGTKECILSPLQFGVPNSRPRYYLIASKYFPSRGFAEDITEHFQEGPSMEPKEIRDFVDESLRTPSLFLDKDVVQKYGPALDIVVPNSRRSACFTKSYGSYISGCGSYFCSRPDLVSNNRLTQESLNDLENLVNIVRRLSPREVANLMCFPKDFEVPPESSDKQAYQCLGNSVNVRVIAAVLRVLLENQ</sequence>
<gene>
    <name evidence="8" type="ORF">OESDEN_05807</name>
</gene>
<dbReference type="PROSITE" id="PS00095">
    <property type="entry name" value="C5_MTASE_2"/>
    <property type="match status" value="1"/>
</dbReference>
<keyword evidence="9" id="KW-1185">Reference proteome</keyword>